<dbReference type="GO" id="GO:0036381">
    <property type="term" value="F:pyridoxal 5'-phosphate synthase (glutamine hydrolysing) activity"/>
    <property type="evidence" value="ECO:0007669"/>
    <property type="project" value="UniProtKB-EC"/>
</dbReference>
<keyword evidence="2 7" id="KW-0378">Hydrolase</keyword>
<dbReference type="RefSeq" id="WP_349639613.1">
    <property type="nucleotide sequence ID" value="NZ_CP090958.1"/>
</dbReference>
<dbReference type="Proteomes" id="UP001209083">
    <property type="component" value="Chromosome"/>
</dbReference>
<comment type="subunit">
    <text evidence="7">In the presence of PdxS, forms a dodecamer of heterodimers. Only shows activity in the heterodimer.</text>
</comment>
<evidence type="ECO:0000256" key="5">
    <source>
        <dbReference type="ARBA" id="ARBA00023239"/>
    </source>
</evidence>
<evidence type="ECO:0000256" key="7">
    <source>
        <dbReference type="HAMAP-Rule" id="MF_01615"/>
    </source>
</evidence>
<dbReference type="EMBL" id="CP090958">
    <property type="protein sequence ID" value="WGW12807.1"/>
    <property type="molecule type" value="Genomic_DNA"/>
</dbReference>
<dbReference type="HAMAP" id="MF_01615">
    <property type="entry name" value="PdxT"/>
    <property type="match status" value="1"/>
</dbReference>
<dbReference type="PROSITE" id="PS51273">
    <property type="entry name" value="GATASE_TYPE_1"/>
    <property type="match status" value="1"/>
</dbReference>
<dbReference type="PROSITE" id="PS51130">
    <property type="entry name" value="PDXT_SNO_2"/>
    <property type="match status" value="1"/>
</dbReference>
<evidence type="ECO:0000256" key="6">
    <source>
        <dbReference type="ARBA" id="ARBA00049534"/>
    </source>
</evidence>
<comment type="function">
    <text evidence="7">Catalyzes the hydrolysis of glutamine to glutamate and ammonia as part of the biosynthesis of pyridoxal 5'-phosphate. The resulting ammonia molecule is channeled to the active site of PdxS.</text>
</comment>
<dbReference type="NCBIfam" id="TIGR03800">
    <property type="entry name" value="PLP_synth_Pdx2"/>
    <property type="match status" value="1"/>
</dbReference>
<proteinExistence type="inferred from homology"/>
<dbReference type="PIRSF" id="PIRSF005639">
    <property type="entry name" value="Glut_amidoT_SNO"/>
    <property type="match status" value="1"/>
</dbReference>
<dbReference type="PANTHER" id="PTHR31559">
    <property type="entry name" value="PYRIDOXAL 5'-PHOSPHATE SYNTHASE SUBUNIT SNO"/>
    <property type="match status" value="1"/>
</dbReference>
<comment type="pathway">
    <text evidence="7">Cofactor biosynthesis; pyridoxal 5'-phosphate biosynthesis.</text>
</comment>
<comment type="catalytic activity">
    <reaction evidence="6 7">
        <text>L-glutamine + H2O = L-glutamate + NH4(+)</text>
        <dbReference type="Rhea" id="RHEA:15889"/>
        <dbReference type="ChEBI" id="CHEBI:15377"/>
        <dbReference type="ChEBI" id="CHEBI:28938"/>
        <dbReference type="ChEBI" id="CHEBI:29985"/>
        <dbReference type="ChEBI" id="CHEBI:58359"/>
        <dbReference type="EC" id="3.5.1.2"/>
    </reaction>
</comment>
<dbReference type="CDD" id="cd01749">
    <property type="entry name" value="GATase1_PB"/>
    <property type="match status" value="1"/>
</dbReference>
<dbReference type="InterPro" id="IPR002161">
    <property type="entry name" value="PdxT/SNO"/>
</dbReference>
<evidence type="ECO:0000256" key="1">
    <source>
        <dbReference type="ARBA" id="ARBA00008345"/>
    </source>
</evidence>
<evidence type="ECO:0000256" key="4">
    <source>
        <dbReference type="ARBA" id="ARBA00022962"/>
    </source>
</evidence>
<organism evidence="8 9">
    <name type="scientific">Saxibacter everestensis</name>
    <dbReference type="NCBI Taxonomy" id="2909229"/>
    <lineage>
        <taxon>Bacteria</taxon>
        <taxon>Bacillati</taxon>
        <taxon>Actinomycetota</taxon>
        <taxon>Actinomycetes</taxon>
        <taxon>Micrococcales</taxon>
        <taxon>Brevibacteriaceae</taxon>
        <taxon>Saxibacter</taxon>
    </lineage>
</organism>
<dbReference type="Gene3D" id="3.40.50.880">
    <property type="match status" value="1"/>
</dbReference>
<dbReference type="SUPFAM" id="SSF52317">
    <property type="entry name" value="Class I glutamine amidotransferase-like"/>
    <property type="match status" value="1"/>
</dbReference>
<dbReference type="InterPro" id="IPR021196">
    <property type="entry name" value="PdxT/SNO_CS"/>
</dbReference>
<dbReference type="Pfam" id="PF01174">
    <property type="entry name" value="SNO"/>
    <property type="match status" value="1"/>
</dbReference>
<dbReference type="GO" id="GO:0004359">
    <property type="term" value="F:glutaminase activity"/>
    <property type="evidence" value="ECO:0007669"/>
    <property type="project" value="UniProtKB-EC"/>
</dbReference>
<name>A0ABY8QV28_9MICO</name>
<keyword evidence="3 7" id="KW-0663">Pyridoxal phosphate</keyword>
<feature type="binding site" evidence="7">
    <location>
        <begin position="153"/>
        <end position="154"/>
    </location>
    <ligand>
        <name>L-glutamine</name>
        <dbReference type="ChEBI" id="CHEBI:58359"/>
    </ligand>
</feature>
<keyword evidence="5 7" id="KW-0456">Lyase</keyword>
<keyword evidence="4 7" id="KW-0315">Glutamine amidotransferase</keyword>
<dbReference type="PANTHER" id="PTHR31559:SF0">
    <property type="entry name" value="PYRIDOXAL 5'-PHOSPHATE SYNTHASE SUBUNIT SNO1-RELATED"/>
    <property type="match status" value="1"/>
</dbReference>
<evidence type="ECO:0000256" key="3">
    <source>
        <dbReference type="ARBA" id="ARBA00022898"/>
    </source>
</evidence>
<comment type="catalytic activity">
    <reaction evidence="7">
        <text>aldehydo-D-ribose 5-phosphate + D-glyceraldehyde 3-phosphate + L-glutamine = pyridoxal 5'-phosphate + L-glutamate + phosphate + 3 H2O + H(+)</text>
        <dbReference type="Rhea" id="RHEA:31507"/>
        <dbReference type="ChEBI" id="CHEBI:15377"/>
        <dbReference type="ChEBI" id="CHEBI:15378"/>
        <dbReference type="ChEBI" id="CHEBI:29985"/>
        <dbReference type="ChEBI" id="CHEBI:43474"/>
        <dbReference type="ChEBI" id="CHEBI:58273"/>
        <dbReference type="ChEBI" id="CHEBI:58359"/>
        <dbReference type="ChEBI" id="CHEBI:59776"/>
        <dbReference type="ChEBI" id="CHEBI:597326"/>
        <dbReference type="EC" id="4.3.3.6"/>
    </reaction>
</comment>
<feature type="binding site" evidence="7">
    <location>
        <begin position="64"/>
        <end position="66"/>
    </location>
    <ligand>
        <name>L-glutamine</name>
        <dbReference type="ChEBI" id="CHEBI:58359"/>
    </ligand>
</feature>
<feature type="active site" description="Charge relay system" evidence="7">
    <location>
        <position position="192"/>
    </location>
</feature>
<feature type="active site" description="Nucleophile" evidence="7">
    <location>
        <position position="96"/>
    </location>
</feature>
<reference evidence="8 9" key="1">
    <citation type="submission" date="2023-05" db="EMBL/GenBank/DDBJ databases">
        <title>Lithophilousrod everest ZFBP1038 complete genpme.</title>
        <authorList>
            <person name="Tian M."/>
        </authorList>
    </citation>
    <scope>NUCLEOTIDE SEQUENCE [LARGE SCALE GENOMIC DNA]</scope>
    <source>
        <strain evidence="8 9">ZFBP1038</strain>
    </source>
</reference>
<sequence length="214" mass="22581">MHAAAQAVDRPSPPQSARRRIGVLALQGDFREHLSALRSLGAEGVAIRREAELDGIDGLIIPGGESTTMGKIAAELGLLAPLRGAIDAGLPTYGTCAGMIMLADQIRDAVPGQQNIGGLDVIVRRNAFGSQLESFQEDLIVDGIEGSVPAVFIRAPVVEEFGADVTVLARLSDDRVVAVRQGNIIAMAFHPEISGDLRLHEAFLEVVNSISVEA</sequence>
<dbReference type="InterPro" id="IPR029062">
    <property type="entry name" value="Class_I_gatase-like"/>
</dbReference>
<dbReference type="PROSITE" id="PS01236">
    <property type="entry name" value="PDXT_SNO_1"/>
    <property type="match status" value="1"/>
</dbReference>
<protein>
    <recommendedName>
        <fullName evidence="7">Pyridoxal 5'-phosphate synthase subunit PdxT</fullName>
        <ecNumber evidence="7">4.3.3.6</ecNumber>
    </recommendedName>
    <alternativeName>
        <fullName evidence="7">Pdx2</fullName>
    </alternativeName>
    <alternativeName>
        <fullName evidence="7">Pyridoxal 5'-phosphate synthase glutaminase subunit</fullName>
        <ecNumber evidence="7">3.5.1.2</ecNumber>
    </alternativeName>
</protein>
<accession>A0ABY8QV28</accession>
<evidence type="ECO:0000313" key="8">
    <source>
        <dbReference type="EMBL" id="WGW12807.1"/>
    </source>
</evidence>
<dbReference type="EC" id="3.5.1.2" evidence="7"/>
<evidence type="ECO:0000256" key="2">
    <source>
        <dbReference type="ARBA" id="ARBA00022801"/>
    </source>
</evidence>
<evidence type="ECO:0000313" key="9">
    <source>
        <dbReference type="Proteomes" id="UP001209083"/>
    </source>
</evidence>
<keyword evidence="9" id="KW-1185">Reference proteome</keyword>
<feature type="active site" description="Charge relay system" evidence="7">
    <location>
        <position position="190"/>
    </location>
</feature>
<dbReference type="EC" id="4.3.3.6" evidence="7"/>
<comment type="similarity">
    <text evidence="1 7">Belongs to the glutaminase PdxT/SNO family.</text>
</comment>
<gene>
    <name evidence="7 8" type="primary">pdxT</name>
    <name evidence="8" type="ORF">LWF01_03265</name>
</gene>
<feature type="binding site" evidence="7">
    <location>
        <position position="125"/>
    </location>
    <ligand>
        <name>L-glutamine</name>
        <dbReference type="ChEBI" id="CHEBI:58359"/>
    </ligand>
</feature>